<reference evidence="1 2" key="1">
    <citation type="submission" date="2016-10" db="EMBL/GenBank/DDBJ databases">
        <authorList>
            <person name="de Groot N.N."/>
        </authorList>
    </citation>
    <scope>NUCLEOTIDE SEQUENCE [LARGE SCALE GENOMIC DNA]</scope>
    <source>
        <strain evidence="1 2">EP1-55-1</strain>
    </source>
</reference>
<dbReference type="EMBL" id="FOXB01000053">
    <property type="protein sequence ID" value="SFP89072.1"/>
    <property type="molecule type" value="Genomic_DNA"/>
</dbReference>
<dbReference type="Proteomes" id="UP000199227">
    <property type="component" value="Unassembled WGS sequence"/>
</dbReference>
<keyword evidence="2" id="KW-1185">Reference proteome</keyword>
<evidence type="ECO:0000313" key="2">
    <source>
        <dbReference type="Proteomes" id="UP000199227"/>
    </source>
</evidence>
<gene>
    <name evidence="1" type="ORF">SAMN05216234_1531</name>
</gene>
<organism evidence="1 2">
    <name type="scientific">Hydrogenimonas thermophila</name>
    <dbReference type="NCBI Taxonomy" id="223786"/>
    <lineage>
        <taxon>Bacteria</taxon>
        <taxon>Pseudomonadati</taxon>
        <taxon>Campylobacterota</taxon>
        <taxon>Epsilonproteobacteria</taxon>
        <taxon>Campylobacterales</taxon>
        <taxon>Hydrogenimonadaceae</taxon>
        <taxon>Hydrogenimonas</taxon>
    </lineage>
</organism>
<dbReference type="STRING" id="223786.SAMN05216234_1531"/>
<name>A0A1I5U194_9BACT</name>
<evidence type="ECO:0000313" key="1">
    <source>
        <dbReference type="EMBL" id="SFP89072.1"/>
    </source>
</evidence>
<accession>A0A1I5U194</accession>
<sequence>MLATILKSKRATKATIAIIETFTKIRELSRTIKKLPSVTDKKEQQSLMQKSGEIIAEILDDSLETDESETTIELNLAVLKFKHTIKKSKK</sequence>
<dbReference type="AlphaFoldDB" id="A0A1I5U194"/>
<protein>
    <submittedName>
        <fullName evidence="1">Uncharacterized protein</fullName>
    </submittedName>
</protein>
<proteinExistence type="predicted"/>